<organism evidence="4 5">
    <name type="scientific">Litorihabitans aurantiacus</name>
    <dbReference type="NCBI Taxonomy" id="1930061"/>
    <lineage>
        <taxon>Bacteria</taxon>
        <taxon>Bacillati</taxon>
        <taxon>Actinomycetota</taxon>
        <taxon>Actinomycetes</taxon>
        <taxon>Micrococcales</taxon>
        <taxon>Beutenbergiaceae</taxon>
        <taxon>Litorihabitans</taxon>
    </lineage>
</organism>
<dbReference type="Proteomes" id="UP001157161">
    <property type="component" value="Unassembled WGS sequence"/>
</dbReference>
<keyword evidence="5" id="KW-1185">Reference proteome</keyword>
<evidence type="ECO:0000313" key="5">
    <source>
        <dbReference type="Proteomes" id="UP001157161"/>
    </source>
</evidence>
<dbReference type="EMBL" id="BSUM01000001">
    <property type="protein sequence ID" value="GMA33042.1"/>
    <property type="molecule type" value="Genomic_DNA"/>
</dbReference>
<dbReference type="InterPro" id="IPR051676">
    <property type="entry name" value="UPF0053_domain"/>
</dbReference>
<keyword evidence="1 2" id="KW-0472">Membrane</keyword>
<feature type="domain" description="CNNM transmembrane" evidence="3">
    <location>
        <begin position="1"/>
        <end position="202"/>
    </location>
</feature>
<dbReference type="Gene3D" id="3.10.580.10">
    <property type="entry name" value="CBS-domain"/>
    <property type="match status" value="1"/>
</dbReference>
<accession>A0AA38CWE7</accession>
<dbReference type="PANTHER" id="PTHR43099:SF5">
    <property type="entry name" value="HLYC_CORC FAMILY TRANSPORTER"/>
    <property type="match status" value="1"/>
</dbReference>
<reference evidence="4" key="1">
    <citation type="journal article" date="2014" name="Int. J. Syst. Evol. Microbiol.">
        <title>Complete genome sequence of Corynebacterium casei LMG S-19264T (=DSM 44701T), isolated from a smear-ripened cheese.</title>
        <authorList>
            <consortium name="US DOE Joint Genome Institute (JGI-PGF)"/>
            <person name="Walter F."/>
            <person name="Albersmeier A."/>
            <person name="Kalinowski J."/>
            <person name="Ruckert C."/>
        </authorList>
    </citation>
    <scope>NUCLEOTIDE SEQUENCE</scope>
    <source>
        <strain evidence="4">NBRC 112290</strain>
    </source>
</reference>
<dbReference type="Pfam" id="PF01595">
    <property type="entry name" value="CNNM"/>
    <property type="match status" value="1"/>
</dbReference>
<dbReference type="PROSITE" id="PS51846">
    <property type="entry name" value="CNNM"/>
    <property type="match status" value="1"/>
</dbReference>
<gene>
    <name evidence="4" type="ORF">GCM10025875_30340</name>
</gene>
<keyword evidence="1 2" id="KW-1133">Transmembrane helix</keyword>
<dbReference type="AlphaFoldDB" id="A0AA38CWE7"/>
<reference evidence="4" key="2">
    <citation type="submission" date="2023-02" db="EMBL/GenBank/DDBJ databases">
        <authorList>
            <person name="Sun Q."/>
            <person name="Mori K."/>
        </authorList>
    </citation>
    <scope>NUCLEOTIDE SEQUENCE</scope>
    <source>
        <strain evidence="4">NBRC 112290</strain>
    </source>
</reference>
<dbReference type="InterPro" id="IPR002550">
    <property type="entry name" value="CNNM"/>
</dbReference>
<evidence type="ECO:0000313" key="4">
    <source>
        <dbReference type="EMBL" id="GMA33042.1"/>
    </source>
</evidence>
<feature type="transmembrane region" description="Helical" evidence="2">
    <location>
        <begin position="6"/>
        <end position="28"/>
    </location>
</feature>
<dbReference type="Gene3D" id="3.90.1280.20">
    <property type="match status" value="1"/>
</dbReference>
<dbReference type="RefSeq" id="WP_284251733.1">
    <property type="nucleotide sequence ID" value="NZ_BSUM01000001.1"/>
</dbReference>
<evidence type="ECO:0000256" key="2">
    <source>
        <dbReference type="SAM" id="Phobius"/>
    </source>
</evidence>
<dbReference type="SUPFAM" id="SSF54631">
    <property type="entry name" value="CBS-domain pair"/>
    <property type="match status" value="1"/>
</dbReference>
<protein>
    <submittedName>
        <fullName evidence="4">Membrane protein</fullName>
    </submittedName>
</protein>
<dbReference type="PANTHER" id="PTHR43099">
    <property type="entry name" value="UPF0053 PROTEIN YRKA"/>
    <property type="match status" value="1"/>
</dbReference>
<comment type="caution">
    <text evidence="4">The sequence shown here is derived from an EMBL/GenBank/DDBJ whole genome shotgun (WGS) entry which is preliminary data.</text>
</comment>
<evidence type="ECO:0000256" key="1">
    <source>
        <dbReference type="PROSITE-ProRule" id="PRU01193"/>
    </source>
</evidence>
<feature type="transmembrane region" description="Helical" evidence="2">
    <location>
        <begin position="55"/>
        <end position="77"/>
    </location>
</feature>
<proteinExistence type="predicted"/>
<keyword evidence="1 2" id="KW-0812">Transmembrane</keyword>
<dbReference type="InterPro" id="IPR046342">
    <property type="entry name" value="CBS_dom_sf"/>
</dbReference>
<evidence type="ECO:0000259" key="3">
    <source>
        <dbReference type="PROSITE" id="PS51846"/>
    </source>
</evidence>
<name>A0AA38CWE7_9MICO</name>
<sequence length="335" mass="35314">MSAPVVILATIALIALSAFFVVIEFALIGARRHRLEALAPTDRSARAALRGMNDLTMMLATAQLGITACTFALGAITKPAMDYALRDVLLGWNVPSWLAGGSSFALSLFVVTFLHLVVGEMAPKSWAIAHPETAARLVSLPARGVMRVFQPLLTLINRLANRLVARAGVTPVDRAAVGGRDVATIRSLVEHSEQVGVLEPELRSQISHALDLQQLGLADLAQASSTASGVPLEASVAEVAQEARSSGHLRVLLLDAAGVPVQVVHVRDTLLLPGEAPAAPVARPVLALDAAVPAWEALTEMRENSAQLAVVRDGDRHVVVTISDLVTRLLPVATA</sequence>
<dbReference type="GO" id="GO:0016020">
    <property type="term" value="C:membrane"/>
    <property type="evidence" value="ECO:0007669"/>
    <property type="project" value="UniProtKB-UniRule"/>
</dbReference>
<feature type="transmembrane region" description="Helical" evidence="2">
    <location>
        <begin position="97"/>
        <end position="118"/>
    </location>
</feature>